<dbReference type="GeneID" id="13405256"/>
<dbReference type="RefSeq" id="YP_006561160.1">
    <property type="nucleotide sequence ID" value="NC_018283.1"/>
</dbReference>
<organism evidence="2 3">
    <name type="scientific">Burkholderia phage vB_BceS_AH2</name>
    <dbReference type="NCBI Taxonomy" id="1133022"/>
    <lineage>
        <taxon>Viruses</taxon>
        <taxon>Duplodnaviria</taxon>
        <taxon>Heunggongvirae</taxon>
        <taxon>Uroviricota</taxon>
        <taxon>Caudoviricetes</taxon>
        <taxon>Casjensviridae</taxon>
        <taxon>Ahduovirus</taxon>
        <taxon>Ahduovirus AH2</taxon>
        <taxon>Burkholderia virus AH2</taxon>
    </lineage>
</organism>
<evidence type="ECO:0000256" key="1">
    <source>
        <dbReference type="SAM" id="MobiDB-lite"/>
    </source>
</evidence>
<dbReference type="Proteomes" id="UP000009012">
    <property type="component" value="Segment"/>
</dbReference>
<gene>
    <name evidence="2" type="ORF">AH2_00076</name>
</gene>
<dbReference type="EMBL" id="JN564907">
    <property type="protein sequence ID" value="AEY69586.1"/>
    <property type="molecule type" value="Genomic_DNA"/>
</dbReference>
<protein>
    <submittedName>
        <fullName evidence="2">Uncharacterized protein</fullName>
    </submittedName>
</protein>
<name>I6NST2_9CAUD</name>
<keyword evidence="3" id="KW-1185">Reference proteome</keyword>
<sequence length="132" mass="13253">MSIEKLLGDLIDAVNANTEALKAGGGAASSGKNADDGGSASTGRGRGRGASSNKNADDGDSGGKKYTADDVKAAAVKVKEKLGTKEAKKLISDHGADELAKLEPKVFAAFIADCEKALKADEDGGGNGDDEL</sequence>
<feature type="region of interest" description="Disordered" evidence="1">
    <location>
        <begin position="23"/>
        <end position="66"/>
    </location>
</feature>
<accession>I6NST2</accession>
<reference evidence="2 3" key="1">
    <citation type="journal article" date="2012" name="BMC Genomics">
        <title>Comparative analysis of two phenotypically-similar but genomically-distinct Burkholderia cenocepacia-specific bacteriophages.</title>
        <authorList>
            <person name="Lynch K.H."/>
            <person name="Stothard P."/>
            <person name="Dennis J.J."/>
        </authorList>
    </citation>
    <scope>NUCLEOTIDE SEQUENCE [LARGE SCALE GENOMIC DNA]</scope>
</reference>
<evidence type="ECO:0000313" key="2">
    <source>
        <dbReference type="EMBL" id="AEY69586.1"/>
    </source>
</evidence>
<proteinExistence type="predicted"/>
<evidence type="ECO:0000313" key="3">
    <source>
        <dbReference type="Proteomes" id="UP000009012"/>
    </source>
</evidence>
<feature type="compositionally biased region" description="Basic and acidic residues" evidence="1">
    <location>
        <begin position="55"/>
        <end position="66"/>
    </location>
</feature>
<dbReference type="KEGG" id="vg:13405256"/>
<feature type="compositionally biased region" description="Low complexity" evidence="1">
    <location>
        <begin position="29"/>
        <end position="43"/>
    </location>
</feature>